<dbReference type="Pfam" id="PF03837">
    <property type="entry name" value="RecT"/>
    <property type="match status" value="1"/>
</dbReference>
<dbReference type="InterPro" id="IPR018330">
    <property type="entry name" value="RecT_fam"/>
</dbReference>
<evidence type="ECO:0000313" key="1">
    <source>
        <dbReference type="EMBL" id="MBF8177220.1"/>
    </source>
</evidence>
<proteinExistence type="predicted"/>
<dbReference type="EMBL" id="JADOEL010000003">
    <property type="protein sequence ID" value="MBF8177220.1"/>
    <property type="molecule type" value="Genomic_DNA"/>
</dbReference>
<comment type="caution">
    <text evidence="1">The sequence shown here is derived from an EMBL/GenBank/DDBJ whole genome shotgun (WGS) entry which is preliminary data.</text>
</comment>
<dbReference type="Proteomes" id="UP000657372">
    <property type="component" value="Unassembled WGS sequence"/>
</dbReference>
<name>A0ABS0EQT4_9BURK</name>
<accession>A0ABS0EQT4</accession>
<evidence type="ECO:0000313" key="2">
    <source>
        <dbReference type="Proteomes" id="UP000657372"/>
    </source>
</evidence>
<sequence>MSQLTTTTQENPIAVASAAMMMNPEHMRALVSFSEMMAKSAVTVPKHLQGKPADCLAISMQAAQWGMNPFAVAQKTHLVNGVLGYEAQLVNAVIQSSGAIKGAFQYEYKGEANNLECRVGAVLHGNTEVTWGEWLRKIDVTTQNSPLWKSNPKQQLGYLQVKNWARLYCPGAILGVYTDDELVDAGPVTREMGTAQEVSAARTERPAYAADQFAKNLPAWTKLITDGKKTPDQIIATVQSKATLSDDQKRQILNIKPATVIENEAEQTHEKHPLEAQMDNAENEDDLHALADQIRGINDPDDVKFLTEVYKANLERLTKG</sequence>
<keyword evidence="2" id="KW-1185">Reference proteome</keyword>
<protein>
    <submittedName>
        <fullName evidence="1">Recombinase RecT</fullName>
    </submittedName>
</protein>
<reference evidence="1 2" key="1">
    <citation type="submission" date="2020-11" db="EMBL/GenBank/DDBJ databases">
        <title>WGS of Herminiimonas contaminans strain Marseille-Q4544 isolated from planarians Schmidtea mediterranea.</title>
        <authorList>
            <person name="Kangale L."/>
        </authorList>
    </citation>
    <scope>NUCLEOTIDE SEQUENCE [LARGE SCALE GENOMIC DNA]</scope>
    <source>
        <strain evidence="1 2">Marseille-Q4544</strain>
    </source>
</reference>
<gene>
    <name evidence="1" type="ORF">IXC47_05960</name>
</gene>
<organism evidence="1 2">
    <name type="scientific">Herminiimonas contaminans</name>
    <dbReference type="NCBI Taxonomy" id="1111140"/>
    <lineage>
        <taxon>Bacteria</taxon>
        <taxon>Pseudomonadati</taxon>
        <taxon>Pseudomonadota</taxon>
        <taxon>Betaproteobacteria</taxon>
        <taxon>Burkholderiales</taxon>
        <taxon>Oxalobacteraceae</taxon>
        <taxon>Herminiimonas</taxon>
    </lineage>
</organism>